<organism evidence="2 3">
    <name type="scientific">Schizophyllum amplum</name>
    <dbReference type="NCBI Taxonomy" id="97359"/>
    <lineage>
        <taxon>Eukaryota</taxon>
        <taxon>Fungi</taxon>
        <taxon>Dikarya</taxon>
        <taxon>Basidiomycota</taxon>
        <taxon>Agaricomycotina</taxon>
        <taxon>Agaricomycetes</taxon>
        <taxon>Agaricomycetidae</taxon>
        <taxon>Agaricales</taxon>
        <taxon>Schizophyllaceae</taxon>
        <taxon>Schizophyllum</taxon>
    </lineage>
</organism>
<evidence type="ECO:0000313" key="2">
    <source>
        <dbReference type="EMBL" id="TRM60856.1"/>
    </source>
</evidence>
<keyword evidence="3" id="KW-1185">Reference proteome</keyword>
<evidence type="ECO:0000313" key="3">
    <source>
        <dbReference type="Proteomes" id="UP000320762"/>
    </source>
</evidence>
<sequence>MRPARVGAARGGGVTSPPRRISAAHLPTRRERHASRLSGFISLRCPLWASPRHPGGQQRAHGTAFAGSVKFTYRLQDGLCILSGRYCNIDYVLCSAIQAIKPPSRVVVSYDIGCQYSINFDERMKNLPEVLRIDTDSTDVAFGLPVWHGGIHEELCRSKTDGEGIERIWALMNAWAWATKEMGQGARHGWIDEKGDSINFLKNIQQGTTLLRRLVISMDERDIQVKAFKAVNDNVDVVDRREWKRTLRQWEKTREGRSPFAMPQLSVFRGGVSEAEVCHQLDAEEMEAVKSGEAKVHGISQTSFLFAGLQLEAAQRRILADLKGPAVIPMNLEGIINSRRRALLVKLEKYHDLQKLYMPGLATYLESRAHFEPQAVDAELVPLHLPSSIPSSVRSSVCADGLPDKELKLRNARSNDTIDGLRKKLHAKQYHIEFRNKHVTGQRSATRHSTAAGLQLEGEMDEPDAAAMARYAGVGATQRPRHIHVSTGKHQMSWLWTARGSTEGPNDEEVRQMIGCLWLKALARKARWTEEVELLWEDMQRCLRSLEKESSVWRARALALNGRTVGHNSGMAAYALRQAAQWTRLRDNFLTEWNKPYGKTKPRGGGGVPHSAYCGGGRRRGRAEAVRVEAVAGETRDAREDCAWEPGPLREDGWMGGTTCGRARCTRPQGGDMQAARGGYASMTRHGRSARAAHGRRGWRSHVPGGQQTRLGRALQPGKRAGGAAATQKKTPGWRGRCPCILRNACYDHADRHSQLRRARAHWNPKDHILSPA</sequence>
<dbReference type="OrthoDB" id="2682806at2759"/>
<proteinExistence type="predicted"/>
<reference evidence="2 3" key="1">
    <citation type="journal article" date="2019" name="New Phytol.">
        <title>Comparative genomics reveals unique wood-decay strategies and fruiting body development in the Schizophyllaceae.</title>
        <authorList>
            <person name="Almasi E."/>
            <person name="Sahu N."/>
            <person name="Krizsan K."/>
            <person name="Balint B."/>
            <person name="Kovacs G.M."/>
            <person name="Kiss B."/>
            <person name="Cseklye J."/>
            <person name="Drula E."/>
            <person name="Henrissat B."/>
            <person name="Nagy I."/>
            <person name="Chovatia M."/>
            <person name="Adam C."/>
            <person name="LaButti K."/>
            <person name="Lipzen A."/>
            <person name="Riley R."/>
            <person name="Grigoriev I.V."/>
            <person name="Nagy L.G."/>
        </authorList>
    </citation>
    <scope>NUCLEOTIDE SEQUENCE [LARGE SCALE GENOMIC DNA]</scope>
    <source>
        <strain evidence="2 3">NL-1724</strain>
    </source>
</reference>
<feature type="region of interest" description="Disordered" evidence="1">
    <location>
        <begin position="1"/>
        <end position="21"/>
    </location>
</feature>
<dbReference type="InterPro" id="IPR040521">
    <property type="entry name" value="KDZ"/>
</dbReference>
<feature type="region of interest" description="Disordered" evidence="1">
    <location>
        <begin position="691"/>
        <end position="710"/>
    </location>
</feature>
<comment type="caution">
    <text evidence="2">The sequence shown here is derived from an EMBL/GenBank/DDBJ whole genome shotgun (WGS) entry which is preliminary data.</text>
</comment>
<dbReference type="Proteomes" id="UP000320762">
    <property type="component" value="Unassembled WGS sequence"/>
</dbReference>
<protein>
    <submittedName>
        <fullName evidence="2">Uncharacterized protein</fullName>
    </submittedName>
</protein>
<gene>
    <name evidence="2" type="ORF">BD626DRAFT_538623</name>
</gene>
<dbReference type="STRING" id="97359.A0A550C826"/>
<feature type="region of interest" description="Disordered" evidence="1">
    <location>
        <begin position="596"/>
        <end position="616"/>
    </location>
</feature>
<dbReference type="EMBL" id="VDMD01000020">
    <property type="protein sequence ID" value="TRM60856.1"/>
    <property type="molecule type" value="Genomic_DNA"/>
</dbReference>
<dbReference type="Pfam" id="PF18758">
    <property type="entry name" value="KDZ"/>
    <property type="match status" value="1"/>
</dbReference>
<evidence type="ECO:0000256" key="1">
    <source>
        <dbReference type="SAM" id="MobiDB-lite"/>
    </source>
</evidence>
<dbReference type="AlphaFoldDB" id="A0A550C826"/>
<name>A0A550C826_9AGAR</name>
<feature type="compositionally biased region" description="Basic residues" evidence="1">
    <location>
        <begin position="691"/>
        <end position="700"/>
    </location>
</feature>
<accession>A0A550C826</accession>